<dbReference type="GO" id="GO:0015218">
    <property type="term" value="F:pyrimidine nucleotide transmembrane transporter activity"/>
    <property type="evidence" value="ECO:0007669"/>
    <property type="project" value="InterPro"/>
</dbReference>
<feature type="repeat" description="Solcar" evidence="9">
    <location>
        <begin position="136"/>
        <end position="228"/>
    </location>
</feature>
<dbReference type="STRING" id="655819.J4WB55"/>
<evidence type="ECO:0000313" key="12">
    <source>
        <dbReference type="Proteomes" id="UP000002762"/>
    </source>
</evidence>
<dbReference type="Proteomes" id="UP000002762">
    <property type="component" value="Unassembled WGS sequence"/>
</dbReference>
<evidence type="ECO:0000256" key="1">
    <source>
        <dbReference type="ARBA" id="ARBA00004448"/>
    </source>
</evidence>
<dbReference type="GeneID" id="19886941"/>
<dbReference type="SUPFAM" id="SSF103506">
    <property type="entry name" value="Mitochondrial carrier"/>
    <property type="match status" value="1"/>
</dbReference>
<dbReference type="InParanoid" id="J4WB55"/>
<keyword evidence="2 10" id="KW-0813">Transport</keyword>
<dbReference type="AlphaFoldDB" id="J4WB55"/>
<dbReference type="InterPro" id="IPR018108">
    <property type="entry name" value="MCP_transmembrane"/>
</dbReference>
<keyword evidence="6" id="KW-1133">Transmembrane helix</keyword>
<dbReference type="GO" id="GO:1990519">
    <property type="term" value="P:pyrimidine nucleotide import into mitochondrion"/>
    <property type="evidence" value="ECO:0007669"/>
    <property type="project" value="TreeGrafter"/>
</dbReference>
<dbReference type="RefSeq" id="XP_008597248.1">
    <property type="nucleotide sequence ID" value="XM_008599026.1"/>
</dbReference>
<dbReference type="HOGENOM" id="CLU_015166_6_0_1"/>
<dbReference type="PANTHER" id="PTHR45829:SF4">
    <property type="entry name" value="MITOCHONDRIAL CARRIER PROTEIN RIM2"/>
    <property type="match status" value="1"/>
</dbReference>
<evidence type="ECO:0000256" key="3">
    <source>
        <dbReference type="ARBA" id="ARBA00022692"/>
    </source>
</evidence>
<dbReference type="PROSITE" id="PS50920">
    <property type="entry name" value="SOLCAR"/>
    <property type="match status" value="2"/>
</dbReference>
<dbReference type="GO" id="GO:0005743">
    <property type="term" value="C:mitochondrial inner membrane"/>
    <property type="evidence" value="ECO:0007669"/>
    <property type="project" value="UniProtKB-SubCell"/>
</dbReference>
<comment type="similarity">
    <text evidence="10">Belongs to the mitochondrial carrier (TC 2.A.29) family.</text>
</comment>
<keyword evidence="5" id="KW-0999">Mitochondrion inner membrane</keyword>
<evidence type="ECO:0000256" key="9">
    <source>
        <dbReference type="PROSITE-ProRule" id="PRU00282"/>
    </source>
</evidence>
<evidence type="ECO:0000256" key="5">
    <source>
        <dbReference type="ARBA" id="ARBA00022792"/>
    </source>
</evidence>
<dbReference type="InterPro" id="IPR049562">
    <property type="entry name" value="SLC25A33/36-like"/>
</dbReference>
<sequence>MALATKGFAHSLPASGGTTVRNSLSPWVHLAAGASGGLVNSIATSPLDVLRTHMQSDTYETATRDKISNIQRLRHVHPIRETIDALGTIHRTEGIRGLCRGLVPSLIGVVPAQAIKFYVYGNCKRLGAQYLGLEEAEPLVHAQAAVAAGLATATATNPIWLVKTRLQLFNDQACDGASSKRSRSTLDCVLQIFKTEGVSGFYRGLSASYLGTLETVVHLVLYERLKTLFQAQSYYSPPSSAHRSELRNWASTAGAAGCAKVAAVLITYPHEVQWVAKSSVHSTIEPIYSIFT</sequence>
<protein>
    <submittedName>
        <fullName evidence="11">Mitochondrial carrier protein (Rim2), putative</fullName>
    </submittedName>
</protein>
<evidence type="ECO:0000256" key="10">
    <source>
        <dbReference type="RuleBase" id="RU000488"/>
    </source>
</evidence>
<keyword evidence="3 9" id="KW-0812">Transmembrane</keyword>
<proteinExistence type="inferred from homology"/>
<feature type="repeat" description="Solcar" evidence="9">
    <location>
        <begin position="24"/>
        <end position="126"/>
    </location>
</feature>
<evidence type="ECO:0000256" key="6">
    <source>
        <dbReference type="ARBA" id="ARBA00022989"/>
    </source>
</evidence>
<keyword evidence="12" id="KW-1185">Reference proteome</keyword>
<dbReference type="Pfam" id="PF00153">
    <property type="entry name" value="Mito_carr"/>
    <property type="match status" value="2"/>
</dbReference>
<keyword evidence="8 9" id="KW-0472">Membrane</keyword>
<dbReference type="PANTHER" id="PTHR45829">
    <property type="entry name" value="MITOCHONDRIAL CARRIER PROTEIN RIM2"/>
    <property type="match status" value="1"/>
</dbReference>
<organism evidence="11 12">
    <name type="scientific">Beauveria bassiana (strain ARSEF 2860)</name>
    <name type="common">White muscardine disease fungus</name>
    <name type="synonym">Tritirachium shiotae</name>
    <dbReference type="NCBI Taxonomy" id="655819"/>
    <lineage>
        <taxon>Eukaryota</taxon>
        <taxon>Fungi</taxon>
        <taxon>Dikarya</taxon>
        <taxon>Ascomycota</taxon>
        <taxon>Pezizomycotina</taxon>
        <taxon>Sordariomycetes</taxon>
        <taxon>Hypocreomycetidae</taxon>
        <taxon>Hypocreales</taxon>
        <taxon>Cordycipitaceae</taxon>
        <taxon>Beauveria</taxon>
    </lineage>
</organism>
<evidence type="ECO:0000256" key="7">
    <source>
        <dbReference type="ARBA" id="ARBA00023128"/>
    </source>
</evidence>
<gene>
    <name evidence="11" type="ORF">BBA_03929</name>
</gene>
<evidence type="ECO:0000256" key="2">
    <source>
        <dbReference type="ARBA" id="ARBA00022448"/>
    </source>
</evidence>
<dbReference type="EMBL" id="JH725157">
    <property type="protein sequence ID" value="EJP67355.1"/>
    <property type="molecule type" value="Genomic_DNA"/>
</dbReference>
<evidence type="ECO:0000256" key="4">
    <source>
        <dbReference type="ARBA" id="ARBA00022737"/>
    </source>
</evidence>
<keyword evidence="4" id="KW-0677">Repeat</keyword>
<dbReference type="Gene3D" id="1.50.40.10">
    <property type="entry name" value="Mitochondrial carrier domain"/>
    <property type="match status" value="1"/>
</dbReference>
<comment type="subcellular location">
    <subcellularLocation>
        <location evidence="1">Mitochondrion inner membrane</location>
        <topology evidence="1">Multi-pass membrane protein</topology>
    </subcellularLocation>
</comment>
<accession>J4WB55</accession>
<keyword evidence="7" id="KW-0496">Mitochondrion</keyword>
<dbReference type="InterPro" id="IPR023395">
    <property type="entry name" value="MCP_dom_sf"/>
</dbReference>
<evidence type="ECO:0000313" key="11">
    <source>
        <dbReference type="EMBL" id="EJP67355.1"/>
    </source>
</evidence>
<reference evidence="11 12" key="1">
    <citation type="journal article" date="2012" name="Sci. Rep.">
        <title>Genomic perspectives on the evolution of fungal entomopathogenicity in Beauveria bassiana.</title>
        <authorList>
            <person name="Xiao G."/>
            <person name="Ying S.H."/>
            <person name="Zheng P."/>
            <person name="Wang Z.L."/>
            <person name="Zhang S."/>
            <person name="Xie X.Q."/>
            <person name="Shang Y."/>
            <person name="St Leger R.J."/>
            <person name="Zhao G.P."/>
            <person name="Wang C."/>
            <person name="Feng M.G."/>
        </authorList>
    </citation>
    <scope>NUCLEOTIDE SEQUENCE [LARGE SCALE GENOMIC DNA]</scope>
    <source>
        <strain evidence="11 12">ARSEF 2860</strain>
    </source>
</reference>
<name>J4WB55_BEAB2</name>
<evidence type="ECO:0000256" key="8">
    <source>
        <dbReference type="ARBA" id="ARBA00023136"/>
    </source>
</evidence>